<name>A0A261G2S9_9BIFI</name>
<protein>
    <submittedName>
        <fullName evidence="1">Uncharacterized protein</fullName>
    </submittedName>
</protein>
<accession>A0A261G2S9</accession>
<comment type="caution">
    <text evidence="1">The sequence shown here is derived from an EMBL/GenBank/DDBJ whole genome shotgun (WGS) entry which is preliminary data.</text>
</comment>
<keyword evidence="2" id="KW-1185">Reference proteome</keyword>
<evidence type="ECO:0000313" key="1">
    <source>
        <dbReference type="EMBL" id="OZG65742.1"/>
    </source>
</evidence>
<gene>
    <name evidence="1" type="ORF">BAQU_1480</name>
</gene>
<reference evidence="1 2" key="1">
    <citation type="journal article" date="2017" name="BMC Genomics">
        <title>Comparative genomic and phylogenomic analyses of the Bifidobacteriaceae family.</title>
        <authorList>
            <person name="Lugli G.A."/>
            <person name="Milani C."/>
            <person name="Turroni F."/>
            <person name="Duranti S."/>
            <person name="Mancabelli L."/>
            <person name="Mangifesta M."/>
            <person name="Ferrario C."/>
            <person name="Modesto M."/>
            <person name="Mattarelli P."/>
            <person name="Jiri K."/>
            <person name="van Sinderen D."/>
            <person name="Ventura M."/>
        </authorList>
    </citation>
    <scope>NUCLEOTIDE SEQUENCE [LARGE SCALE GENOMIC DNA]</scope>
    <source>
        <strain evidence="1 2">LMG 28769</strain>
    </source>
</reference>
<dbReference type="AlphaFoldDB" id="A0A261G2S9"/>
<sequence length="100" mass="10887">MNVSFGFAALVGRAVQSLTLHHTVAPVKPSGDMFPGLDRLPIHAERFEHVVAGTKQMLVRVLIMPSPTEQISEQPLGVRASRDVRNHMTILAFLQSSSGV</sequence>
<proteinExistence type="predicted"/>
<dbReference type="EMBL" id="MWXA01000007">
    <property type="protein sequence ID" value="OZG65742.1"/>
    <property type="molecule type" value="Genomic_DNA"/>
</dbReference>
<organism evidence="1 2">
    <name type="scientific">Bifidobacterium aquikefiri</name>
    <dbReference type="NCBI Taxonomy" id="1653207"/>
    <lineage>
        <taxon>Bacteria</taxon>
        <taxon>Bacillati</taxon>
        <taxon>Actinomycetota</taxon>
        <taxon>Actinomycetes</taxon>
        <taxon>Bifidobacteriales</taxon>
        <taxon>Bifidobacteriaceae</taxon>
        <taxon>Bifidobacterium</taxon>
    </lineage>
</organism>
<dbReference type="Proteomes" id="UP000216451">
    <property type="component" value="Unassembled WGS sequence"/>
</dbReference>
<evidence type="ECO:0000313" key="2">
    <source>
        <dbReference type="Proteomes" id="UP000216451"/>
    </source>
</evidence>